<gene>
    <name evidence="10" type="primary">blaOXA</name>
    <name evidence="10" type="ORF">G5B37_04030</name>
</gene>
<evidence type="ECO:0000256" key="7">
    <source>
        <dbReference type="PIRSR" id="PIRSR602137-50"/>
    </source>
</evidence>
<sequence>MKAVYLVLIAILFVSCNDKTTVLNEARADTLQHKIIVPQFQKTIDSAGVNGSILVYSLADDTYYSNDYKWSEIGRLPASTFKIANSIIALETGVVENDSTLFKWNGEERRLSNWEQDLIFKEAFHFSCVPCYQEVAREIGAKRMSKYLDKLDYGNMKVDSTNIDLFWLEGASQINQFQQISFLKKFYQSELPISQRTEKIMRRMMVIEENKKYKLSGKTGWSIRNGNNNGWFVGYVIAQQKVYFFATNVEPKEQFEMNQFPMIRKAITYKALEALKII</sequence>
<dbReference type="Gene3D" id="3.40.710.10">
    <property type="entry name" value="DD-peptidase/beta-lactamase superfamily"/>
    <property type="match status" value="1"/>
</dbReference>
<dbReference type="InterPro" id="IPR001460">
    <property type="entry name" value="PCN-bd_Tpept"/>
</dbReference>
<dbReference type="SUPFAM" id="SSF56601">
    <property type="entry name" value="beta-lactamase/transpeptidase-like"/>
    <property type="match status" value="1"/>
</dbReference>
<dbReference type="PROSITE" id="PS00337">
    <property type="entry name" value="BETA_LACTAMASE_D"/>
    <property type="match status" value="1"/>
</dbReference>
<evidence type="ECO:0000256" key="1">
    <source>
        <dbReference type="ARBA" id="ARBA00001526"/>
    </source>
</evidence>
<dbReference type="EC" id="3.5.2.6" evidence="3 8"/>
<dbReference type="Pfam" id="PF00905">
    <property type="entry name" value="Transpeptidase"/>
    <property type="match status" value="1"/>
</dbReference>
<feature type="modified residue" description="N6-carboxylysine" evidence="7">
    <location>
        <position position="82"/>
    </location>
</feature>
<evidence type="ECO:0000256" key="5">
    <source>
        <dbReference type="ARBA" id="ARBA00022801"/>
    </source>
</evidence>
<dbReference type="GO" id="GO:0017001">
    <property type="term" value="P:antibiotic catabolic process"/>
    <property type="evidence" value="ECO:0007669"/>
    <property type="project" value="InterPro"/>
</dbReference>
<dbReference type="GO" id="GO:0008800">
    <property type="term" value="F:beta-lactamase activity"/>
    <property type="evidence" value="ECO:0007669"/>
    <property type="project" value="UniProtKB-UniRule"/>
</dbReference>
<dbReference type="Proteomes" id="UP000505306">
    <property type="component" value="Chromosome"/>
</dbReference>
<keyword evidence="6 8" id="KW-0046">Antibiotic resistance</keyword>
<reference evidence="10 11" key="1">
    <citation type="submission" date="2020-02" db="EMBL/GenBank/DDBJ databases">
        <title>Complete genome sequence of Flavobacteriaceae bacterium.</title>
        <authorList>
            <person name="Kim S.-J."/>
            <person name="Kim Y.-S."/>
            <person name="Kim K.-H."/>
        </authorList>
    </citation>
    <scope>NUCLEOTIDE SEQUENCE [LARGE SCALE GENOMIC DNA]</scope>
    <source>
        <strain evidence="10 11">RR4-40</strain>
    </source>
</reference>
<dbReference type="EMBL" id="CP049057">
    <property type="protein sequence ID" value="QIE58757.1"/>
    <property type="molecule type" value="Genomic_DNA"/>
</dbReference>
<dbReference type="AlphaFoldDB" id="A0A6G6GJQ6"/>
<dbReference type="InterPro" id="IPR002137">
    <property type="entry name" value="Beta-lactam_class-D_AS"/>
</dbReference>
<dbReference type="RefSeq" id="WP_164678785.1">
    <property type="nucleotide sequence ID" value="NZ_CP049057.1"/>
</dbReference>
<protein>
    <recommendedName>
        <fullName evidence="3 8">Beta-lactamase</fullName>
        <ecNumber evidence="3 8">3.5.2.6</ecNumber>
    </recommendedName>
</protein>
<dbReference type="InterPro" id="IPR050515">
    <property type="entry name" value="Beta-lactam/transpept"/>
</dbReference>
<evidence type="ECO:0000313" key="11">
    <source>
        <dbReference type="Proteomes" id="UP000505306"/>
    </source>
</evidence>
<proteinExistence type="inferred from homology"/>
<name>A0A6G6GJQ6_9FLAO</name>
<evidence type="ECO:0000313" key="10">
    <source>
        <dbReference type="EMBL" id="QIE58757.1"/>
    </source>
</evidence>
<keyword evidence="5 8" id="KW-0378">Hydrolase</keyword>
<dbReference type="InterPro" id="IPR012338">
    <property type="entry name" value="Beta-lactam/transpept-like"/>
</dbReference>
<feature type="domain" description="Penicillin-binding protein transpeptidase" evidence="9">
    <location>
        <begin position="76"/>
        <end position="253"/>
    </location>
</feature>
<comment type="similarity">
    <text evidence="2 8">Belongs to the class-D beta-lactamase family.</text>
</comment>
<keyword evidence="4" id="KW-0732">Signal</keyword>
<dbReference type="GO" id="GO:0008658">
    <property type="term" value="F:penicillin binding"/>
    <property type="evidence" value="ECO:0007669"/>
    <property type="project" value="InterPro"/>
</dbReference>
<dbReference type="KEGG" id="mgel:G5B37_04030"/>
<dbReference type="GO" id="GO:0046677">
    <property type="term" value="P:response to antibiotic"/>
    <property type="evidence" value="ECO:0007669"/>
    <property type="project" value="UniProtKB-UniRule"/>
</dbReference>
<dbReference type="PROSITE" id="PS51257">
    <property type="entry name" value="PROKAR_LIPOPROTEIN"/>
    <property type="match status" value="1"/>
</dbReference>
<evidence type="ECO:0000256" key="6">
    <source>
        <dbReference type="ARBA" id="ARBA00023251"/>
    </source>
</evidence>
<feature type="active site" description="Acyl-ester intermediate" evidence="7">
    <location>
        <position position="79"/>
    </location>
</feature>
<dbReference type="PANTHER" id="PTHR30627">
    <property type="entry name" value="PEPTIDOGLYCAN D,D-TRANSPEPTIDASE"/>
    <property type="match status" value="1"/>
</dbReference>
<evidence type="ECO:0000256" key="3">
    <source>
        <dbReference type="ARBA" id="ARBA00012865"/>
    </source>
</evidence>
<dbReference type="GO" id="GO:0071555">
    <property type="term" value="P:cell wall organization"/>
    <property type="evidence" value="ECO:0007669"/>
    <property type="project" value="TreeGrafter"/>
</dbReference>
<evidence type="ECO:0000256" key="4">
    <source>
        <dbReference type="ARBA" id="ARBA00022729"/>
    </source>
</evidence>
<keyword evidence="11" id="KW-1185">Reference proteome</keyword>
<dbReference type="NCBIfam" id="NF012161">
    <property type="entry name" value="bla_class_D_main"/>
    <property type="match status" value="1"/>
</dbReference>
<dbReference type="PANTHER" id="PTHR30627:SF6">
    <property type="entry name" value="BETA-LACTAMASE YBXI-RELATED"/>
    <property type="match status" value="1"/>
</dbReference>
<evidence type="ECO:0000256" key="8">
    <source>
        <dbReference type="RuleBase" id="RU361140"/>
    </source>
</evidence>
<accession>A0A6G6GJQ6</accession>
<evidence type="ECO:0000259" key="9">
    <source>
        <dbReference type="Pfam" id="PF00905"/>
    </source>
</evidence>
<dbReference type="GO" id="GO:0005886">
    <property type="term" value="C:plasma membrane"/>
    <property type="evidence" value="ECO:0007669"/>
    <property type="project" value="TreeGrafter"/>
</dbReference>
<evidence type="ECO:0000256" key="2">
    <source>
        <dbReference type="ARBA" id="ARBA00007898"/>
    </source>
</evidence>
<comment type="catalytic activity">
    <reaction evidence="1 8">
        <text>a beta-lactam + H2O = a substituted beta-amino acid</text>
        <dbReference type="Rhea" id="RHEA:20401"/>
        <dbReference type="ChEBI" id="CHEBI:15377"/>
        <dbReference type="ChEBI" id="CHEBI:35627"/>
        <dbReference type="ChEBI" id="CHEBI:140347"/>
        <dbReference type="EC" id="3.5.2.6"/>
    </reaction>
</comment>
<organism evidence="10 11">
    <name type="scientific">Rasiella rasia</name>
    <dbReference type="NCBI Taxonomy" id="2744027"/>
    <lineage>
        <taxon>Bacteria</taxon>
        <taxon>Pseudomonadati</taxon>
        <taxon>Bacteroidota</taxon>
        <taxon>Flavobacteriia</taxon>
        <taxon>Flavobacteriales</taxon>
        <taxon>Flavobacteriaceae</taxon>
        <taxon>Rasiella</taxon>
    </lineage>
</organism>